<organism evidence="2 3">
    <name type="scientific">Micromonospora rifamycinica</name>
    <dbReference type="NCBI Taxonomy" id="291594"/>
    <lineage>
        <taxon>Bacteria</taxon>
        <taxon>Bacillati</taxon>
        <taxon>Actinomycetota</taxon>
        <taxon>Actinomycetes</taxon>
        <taxon>Micromonosporales</taxon>
        <taxon>Micromonosporaceae</taxon>
        <taxon>Micromonospora</taxon>
    </lineage>
</organism>
<protein>
    <submittedName>
        <fullName evidence="2">Putative adhesin</fullName>
    </submittedName>
</protein>
<dbReference type="EMBL" id="LT607752">
    <property type="protein sequence ID" value="SCG80519.1"/>
    <property type="molecule type" value="Genomic_DNA"/>
</dbReference>
<reference evidence="3" key="1">
    <citation type="submission" date="2016-06" db="EMBL/GenBank/DDBJ databases">
        <authorList>
            <person name="Varghese N."/>
            <person name="Submissions Spin"/>
        </authorList>
    </citation>
    <scope>NUCLEOTIDE SEQUENCE [LARGE SCALE GENOMIC DNA]</scope>
    <source>
        <strain evidence="3">DSM 44983</strain>
    </source>
</reference>
<feature type="domain" description="DUF4097" evidence="1">
    <location>
        <begin position="41"/>
        <end position="236"/>
    </location>
</feature>
<evidence type="ECO:0000259" key="1">
    <source>
        <dbReference type="Pfam" id="PF13349"/>
    </source>
</evidence>
<dbReference type="Pfam" id="PF13349">
    <property type="entry name" value="DUF4097"/>
    <property type="match status" value="1"/>
</dbReference>
<proteinExistence type="predicted"/>
<gene>
    <name evidence="2" type="ORF">GA0070623_5089</name>
</gene>
<dbReference type="AlphaFoldDB" id="A0A1C5KD59"/>
<keyword evidence="3" id="KW-1185">Reference proteome</keyword>
<evidence type="ECO:0000313" key="3">
    <source>
        <dbReference type="Proteomes" id="UP000198226"/>
    </source>
</evidence>
<accession>A0A1C5KD59</accession>
<dbReference type="RefSeq" id="WP_231932542.1">
    <property type="nucleotide sequence ID" value="NZ_LRMV01000058.1"/>
</dbReference>
<dbReference type="InterPro" id="IPR025164">
    <property type="entry name" value="Toastrack_DUF4097"/>
</dbReference>
<evidence type="ECO:0000313" key="2">
    <source>
        <dbReference type="EMBL" id="SCG80519.1"/>
    </source>
</evidence>
<name>A0A1C5KD59_9ACTN</name>
<dbReference type="Proteomes" id="UP000198226">
    <property type="component" value="Chromosome I"/>
</dbReference>
<dbReference type="PROSITE" id="PS51257">
    <property type="entry name" value="PROKAR_LIPOPROTEIN"/>
    <property type="match status" value="1"/>
</dbReference>
<sequence>MAHPRSMVALGATAALILATGCDTLAFRRLDFDTTEPAKIARITVRPGSGDVAVRATGPATGVRVKRVLRYQGEQPDTTYEITGDELVLDTECGPRCSVSYDVTAPPGVRVQGEAGSGEVELSRTGSVDFTLGSGDIRVVDVTGPVRVETGSGNIEVVNVTGPVDLRASSGDVTGTRLGGEVSAETSSGNITLTLAKPASTRAHAGSGDVELTVPTGRYRVKADVGSGDTEIGVTNDPGAPLLLDLATGSGNVTVVQR</sequence>